<dbReference type="GO" id="GO:0016780">
    <property type="term" value="F:phosphotransferase activity, for other substituted phosphate groups"/>
    <property type="evidence" value="ECO:0007669"/>
    <property type="project" value="TreeGrafter"/>
</dbReference>
<name>A0A244CP64_PSEDV</name>
<evidence type="ECO:0000313" key="9">
    <source>
        <dbReference type="EMBL" id="OUL57375.1"/>
    </source>
</evidence>
<dbReference type="NCBIfam" id="TIGR03025">
    <property type="entry name" value="EPS_sugtrans"/>
    <property type="match status" value="1"/>
</dbReference>
<evidence type="ECO:0000256" key="3">
    <source>
        <dbReference type="ARBA" id="ARBA00022679"/>
    </source>
</evidence>
<keyword evidence="4 7" id="KW-0812">Transmembrane</keyword>
<evidence type="ECO:0000259" key="8">
    <source>
        <dbReference type="Pfam" id="PF02397"/>
    </source>
</evidence>
<dbReference type="PANTHER" id="PTHR30576">
    <property type="entry name" value="COLANIC BIOSYNTHESIS UDP-GLUCOSE LIPID CARRIER TRANSFERASE"/>
    <property type="match status" value="1"/>
</dbReference>
<comment type="subcellular location">
    <subcellularLocation>
        <location evidence="1">Membrane</location>
        <topology evidence="1">Multi-pass membrane protein</topology>
    </subcellularLocation>
</comment>
<dbReference type="Pfam" id="PF02397">
    <property type="entry name" value="Bac_transf"/>
    <property type="match status" value="1"/>
</dbReference>
<comment type="similarity">
    <text evidence="2">Belongs to the bacterial sugar transferase family.</text>
</comment>
<sequence length="328" mass="37429">MISRVLEYKKTAVNTTQNVNASKLSKGLRSSPGLPVFLICPHSEISSIQSFLSEHPSISVLDNFDILPSRYVLLYFQHEKLADSQKDYLNECLARGQRVDSLINYIEKTQGYTEISLLTSSCLLTSQPSKLLNSSFVKIIKQSVESLFAALLLILTFPVMLLTAVAIKVGSEGPIFYRQARVGQFNKEFDVIKFRSMSTNAEEKGAQWATKNDPRVTRVGRFIRCTRIDELPQLLNVLRGEMSLIGPRPERRFFIEQLEQEIPYYSLRHAVKPGITGLAQVKYAYGSSLDDAMWKHRYDMHYIKNYSLWLDFKIFIRTVKTVILALGN</sequence>
<dbReference type="AlphaFoldDB" id="A0A244CP64"/>
<keyword evidence="10" id="KW-1185">Reference proteome</keyword>
<dbReference type="PANTHER" id="PTHR30576:SF0">
    <property type="entry name" value="UNDECAPRENYL-PHOSPHATE N-ACETYLGALACTOSAMINYL 1-PHOSPHATE TRANSFERASE-RELATED"/>
    <property type="match status" value="1"/>
</dbReference>
<evidence type="ECO:0000256" key="6">
    <source>
        <dbReference type="ARBA" id="ARBA00023136"/>
    </source>
</evidence>
<dbReference type="Proteomes" id="UP000194841">
    <property type="component" value="Unassembled WGS sequence"/>
</dbReference>
<accession>A0A244CP64</accession>
<proteinExistence type="inferred from homology"/>
<evidence type="ECO:0000313" key="10">
    <source>
        <dbReference type="Proteomes" id="UP000194841"/>
    </source>
</evidence>
<dbReference type="InterPro" id="IPR017475">
    <property type="entry name" value="EPS_sugar_tfrase"/>
</dbReference>
<keyword evidence="3" id="KW-0808">Transferase</keyword>
<reference evidence="9 10" key="1">
    <citation type="submission" date="2017-02" db="EMBL/GenBank/DDBJ databases">
        <title>Pseudoalteromonas ulvae TC14 Genome.</title>
        <authorList>
            <person name="Molmeret M."/>
        </authorList>
    </citation>
    <scope>NUCLEOTIDE SEQUENCE [LARGE SCALE GENOMIC DNA]</scope>
    <source>
        <strain evidence="9">TC14</strain>
    </source>
</reference>
<dbReference type="EMBL" id="MWPV01000004">
    <property type="protein sequence ID" value="OUL57375.1"/>
    <property type="molecule type" value="Genomic_DNA"/>
</dbReference>
<dbReference type="InterPro" id="IPR003362">
    <property type="entry name" value="Bact_transf"/>
</dbReference>
<evidence type="ECO:0000256" key="7">
    <source>
        <dbReference type="SAM" id="Phobius"/>
    </source>
</evidence>
<dbReference type="OrthoDB" id="9808602at2"/>
<feature type="transmembrane region" description="Helical" evidence="7">
    <location>
        <begin position="147"/>
        <end position="167"/>
    </location>
</feature>
<protein>
    <recommendedName>
        <fullName evidence="8">Bacterial sugar transferase domain-containing protein</fullName>
    </recommendedName>
</protein>
<evidence type="ECO:0000256" key="4">
    <source>
        <dbReference type="ARBA" id="ARBA00022692"/>
    </source>
</evidence>
<keyword evidence="6 7" id="KW-0472">Membrane</keyword>
<evidence type="ECO:0000256" key="1">
    <source>
        <dbReference type="ARBA" id="ARBA00004141"/>
    </source>
</evidence>
<evidence type="ECO:0000256" key="2">
    <source>
        <dbReference type="ARBA" id="ARBA00006464"/>
    </source>
</evidence>
<feature type="domain" description="Bacterial sugar transferase" evidence="8">
    <location>
        <begin position="141"/>
        <end position="323"/>
    </location>
</feature>
<keyword evidence="5 7" id="KW-1133">Transmembrane helix</keyword>
<dbReference type="GO" id="GO:0016020">
    <property type="term" value="C:membrane"/>
    <property type="evidence" value="ECO:0007669"/>
    <property type="project" value="UniProtKB-SubCell"/>
</dbReference>
<comment type="caution">
    <text evidence="9">The sequence shown here is derived from an EMBL/GenBank/DDBJ whole genome shotgun (WGS) entry which is preliminary data.</text>
</comment>
<evidence type="ECO:0000256" key="5">
    <source>
        <dbReference type="ARBA" id="ARBA00022989"/>
    </source>
</evidence>
<gene>
    <name evidence="9" type="ORF">B1199_14515</name>
</gene>
<dbReference type="RefSeq" id="WP_086744832.1">
    <property type="nucleotide sequence ID" value="NZ_MWPV01000004.1"/>
</dbReference>
<organism evidence="9 10">
    <name type="scientific">Pseudoalteromonas ulvae</name>
    <dbReference type="NCBI Taxonomy" id="107327"/>
    <lineage>
        <taxon>Bacteria</taxon>
        <taxon>Pseudomonadati</taxon>
        <taxon>Pseudomonadota</taxon>
        <taxon>Gammaproteobacteria</taxon>
        <taxon>Alteromonadales</taxon>
        <taxon>Pseudoalteromonadaceae</taxon>
        <taxon>Pseudoalteromonas</taxon>
    </lineage>
</organism>